<dbReference type="AlphaFoldDB" id="A0A814L1S0"/>
<evidence type="ECO:0000313" key="1">
    <source>
        <dbReference type="EMBL" id="CAF1058764.1"/>
    </source>
</evidence>
<keyword evidence="3" id="KW-1185">Reference proteome</keyword>
<dbReference type="Proteomes" id="UP000681722">
    <property type="component" value="Unassembled WGS sequence"/>
</dbReference>
<name>A0A814L1S0_9BILA</name>
<proteinExistence type="predicted"/>
<gene>
    <name evidence="1" type="ORF">GPM918_LOCUS16667</name>
    <name evidence="2" type="ORF">SRO942_LOCUS16666</name>
</gene>
<accession>A0A814L1S0</accession>
<dbReference type="EMBL" id="CAJNOQ010004429">
    <property type="protein sequence ID" value="CAF1058764.1"/>
    <property type="molecule type" value="Genomic_DNA"/>
</dbReference>
<evidence type="ECO:0000313" key="3">
    <source>
        <dbReference type="Proteomes" id="UP000663829"/>
    </source>
</evidence>
<dbReference type="EMBL" id="CAJOBC010004429">
    <property type="protein sequence ID" value="CAF3827361.1"/>
    <property type="molecule type" value="Genomic_DNA"/>
</dbReference>
<evidence type="ECO:0000313" key="2">
    <source>
        <dbReference type="EMBL" id="CAF3827361.1"/>
    </source>
</evidence>
<sequence length="104" mass="11989">MGRRDFPRAKVVCKKGLKHCDGNDTHELQKLFDLFIKRHVSEAIASSFSTESQYVCYHIEHCGMSYFLGSYCLRPISTDRKLDKEWPHCACDPNGIRMGPKYTS</sequence>
<reference evidence="1" key="1">
    <citation type="submission" date="2021-02" db="EMBL/GenBank/DDBJ databases">
        <authorList>
            <person name="Nowell W R."/>
        </authorList>
    </citation>
    <scope>NUCLEOTIDE SEQUENCE</scope>
</reference>
<comment type="caution">
    <text evidence="1">The sequence shown here is derived from an EMBL/GenBank/DDBJ whole genome shotgun (WGS) entry which is preliminary data.</text>
</comment>
<dbReference type="Proteomes" id="UP000663829">
    <property type="component" value="Unassembled WGS sequence"/>
</dbReference>
<organism evidence="1 3">
    <name type="scientific">Didymodactylos carnosus</name>
    <dbReference type="NCBI Taxonomy" id="1234261"/>
    <lineage>
        <taxon>Eukaryota</taxon>
        <taxon>Metazoa</taxon>
        <taxon>Spiralia</taxon>
        <taxon>Gnathifera</taxon>
        <taxon>Rotifera</taxon>
        <taxon>Eurotatoria</taxon>
        <taxon>Bdelloidea</taxon>
        <taxon>Philodinida</taxon>
        <taxon>Philodinidae</taxon>
        <taxon>Didymodactylos</taxon>
    </lineage>
</organism>
<protein>
    <submittedName>
        <fullName evidence="1">Uncharacterized protein</fullName>
    </submittedName>
</protein>